<feature type="compositionally biased region" description="Basic and acidic residues" evidence="2">
    <location>
        <begin position="299"/>
        <end position="310"/>
    </location>
</feature>
<evidence type="ECO:0000313" key="6">
    <source>
        <dbReference type="EMBL" id="EED90817.1"/>
    </source>
</evidence>
<evidence type="ECO:0008006" key="8">
    <source>
        <dbReference type="Google" id="ProtNLM"/>
    </source>
</evidence>
<dbReference type="PANTHER" id="PTHR21454:SF31">
    <property type="entry name" value="DIPHTHAMIDE BIOSYNTHESIS PROTEIN 3"/>
    <property type="match status" value="1"/>
</dbReference>
<keyword evidence="3" id="KW-0732">Signal</keyword>
<accession>B8C6J4</accession>
<dbReference type="PROSITE" id="PS50076">
    <property type="entry name" value="DNAJ_2"/>
    <property type="match status" value="1"/>
</dbReference>
<evidence type="ECO:0000259" key="4">
    <source>
        <dbReference type="PROSITE" id="PS50020"/>
    </source>
</evidence>
<dbReference type="eggNOG" id="KOG0715">
    <property type="taxonomic scope" value="Eukaryota"/>
</dbReference>
<reference evidence="6 7" key="2">
    <citation type="journal article" date="2008" name="Nature">
        <title>The Phaeodactylum genome reveals the evolutionary history of diatom genomes.</title>
        <authorList>
            <person name="Bowler C."/>
            <person name="Allen A.E."/>
            <person name="Badger J.H."/>
            <person name="Grimwood J."/>
            <person name="Jabbari K."/>
            <person name="Kuo A."/>
            <person name="Maheswari U."/>
            <person name="Martens C."/>
            <person name="Maumus F."/>
            <person name="Otillar R.P."/>
            <person name="Rayko E."/>
            <person name="Salamov A."/>
            <person name="Vandepoele K."/>
            <person name="Beszteri B."/>
            <person name="Gruber A."/>
            <person name="Heijde M."/>
            <person name="Katinka M."/>
            <person name="Mock T."/>
            <person name="Valentin K."/>
            <person name="Verret F."/>
            <person name="Berges J.A."/>
            <person name="Brownlee C."/>
            <person name="Cadoret J.P."/>
            <person name="Chiovitti A."/>
            <person name="Choi C.J."/>
            <person name="Coesel S."/>
            <person name="De Martino A."/>
            <person name="Detter J.C."/>
            <person name="Durkin C."/>
            <person name="Falciatore A."/>
            <person name="Fournet J."/>
            <person name="Haruta M."/>
            <person name="Huysman M.J."/>
            <person name="Jenkins B.D."/>
            <person name="Jiroutova K."/>
            <person name="Jorgensen R.E."/>
            <person name="Joubert Y."/>
            <person name="Kaplan A."/>
            <person name="Kroger N."/>
            <person name="Kroth P.G."/>
            <person name="La Roche J."/>
            <person name="Lindquist E."/>
            <person name="Lommer M."/>
            <person name="Martin-Jezequel V."/>
            <person name="Lopez P.J."/>
            <person name="Lucas S."/>
            <person name="Mangogna M."/>
            <person name="McGinnis K."/>
            <person name="Medlin L.K."/>
            <person name="Montsant A."/>
            <person name="Oudot-Le Secq M.P."/>
            <person name="Napoli C."/>
            <person name="Obornik M."/>
            <person name="Parker M.S."/>
            <person name="Petit J.L."/>
            <person name="Porcel B.M."/>
            <person name="Poulsen N."/>
            <person name="Robison M."/>
            <person name="Rychlewski L."/>
            <person name="Rynearson T.A."/>
            <person name="Schmutz J."/>
            <person name="Shapiro H."/>
            <person name="Siaut M."/>
            <person name="Stanley M."/>
            <person name="Sussman M.R."/>
            <person name="Taylor A.R."/>
            <person name="Vardi A."/>
            <person name="von Dassow P."/>
            <person name="Vyverman W."/>
            <person name="Willis A."/>
            <person name="Wyrwicz L.S."/>
            <person name="Rokhsar D.S."/>
            <person name="Weissenbach J."/>
            <person name="Armbrust E.V."/>
            <person name="Green B.R."/>
            <person name="Van de Peer Y."/>
            <person name="Grigoriev I.V."/>
        </authorList>
    </citation>
    <scope>NUCLEOTIDE SEQUENCE [LARGE SCALE GENOMIC DNA]</scope>
    <source>
        <strain evidence="6 7">CCMP1335</strain>
    </source>
</reference>
<feature type="coiled-coil region" evidence="1">
    <location>
        <begin position="1932"/>
        <end position="1959"/>
    </location>
</feature>
<dbReference type="Gene3D" id="1.10.287.110">
    <property type="entry name" value="DnaJ domain"/>
    <property type="match status" value="1"/>
</dbReference>
<feature type="region of interest" description="Disordered" evidence="2">
    <location>
        <begin position="355"/>
        <end position="384"/>
    </location>
</feature>
<dbReference type="InParanoid" id="B8C6J4"/>
<dbReference type="InterPro" id="IPR001202">
    <property type="entry name" value="WW_dom"/>
</dbReference>
<dbReference type="InterPro" id="IPR036869">
    <property type="entry name" value="J_dom_sf"/>
</dbReference>
<dbReference type="KEGG" id="tps:THAPSDRAFT_23697"/>
<feature type="region of interest" description="Disordered" evidence="2">
    <location>
        <begin position="1706"/>
        <end position="1729"/>
    </location>
</feature>
<dbReference type="Gene3D" id="1.10.287.1490">
    <property type="match status" value="1"/>
</dbReference>
<feature type="region of interest" description="Disordered" evidence="2">
    <location>
        <begin position="489"/>
        <end position="587"/>
    </location>
</feature>
<feature type="signal peptide" evidence="3">
    <location>
        <begin position="1"/>
        <end position="28"/>
    </location>
</feature>
<dbReference type="SMART" id="SM01188">
    <property type="entry name" value="ELK"/>
    <property type="match status" value="8"/>
</dbReference>
<feature type="compositionally biased region" description="Low complexity" evidence="2">
    <location>
        <begin position="434"/>
        <end position="452"/>
    </location>
</feature>
<dbReference type="CDD" id="cd06257">
    <property type="entry name" value="DnaJ"/>
    <property type="match status" value="1"/>
</dbReference>
<feature type="compositionally biased region" description="Polar residues" evidence="2">
    <location>
        <begin position="179"/>
        <end position="194"/>
    </location>
</feature>
<feature type="compositionally biased region" description="Low complexity" evidence="2">
    <location>
        <begin position="2145"/>
        <end position="2156"/>
    </location>
</feature>
<feature type="compositionally biased region" description="Basic and acidic residues" evidence="2">
    <location>
        <begin position="524"/>
        <end position="547"/>
    </location>
</feature>
<dbReference type="PRINTS" id="PR00625">
    <property type="entry name" value="JDOMAIN"/>
</dbReference>
<dbReference type="InterPro" id="IPR005539">
    <property type="entry name" value="ELK_dom"/>
</dbReference>
<feature type="region of interest" description="Disordered" evidence="2">
    <location>
        <begin position="402"/>
        <end position="460"/>
    </location>
</feature>
<dbReference type="Gene3D" id="1.20.5.490">
    <property type="entry name" value="Single helix bin"/>
    <property type="match status" value="1"/>
</dbReference>
<dbReference type="PROSITE" id="PS50020">
    <property type="entry name" value="WW_DOMAIN_2"/>
    <property type="match status" value="1"/>
</dbReference>
<feature type="coiled-coil region" evidence="1">
    <location>
        <begin position="1211"/>
        <end position="1238"/>
    </location>
</feature>
<dbReference type="OMA" id="QDHERTW"/>
<dbReference type="InterPro" id="IPR001623">
    <property type="entry name" value="DnaJ_domain"/>
</dbReference>
<keyword evidence="1" id="KW-0175">Coiled coil</keyword>
<dbReference type="Pfam" id="PF00397">
    <property type="entry name" value="WW"/>
    <property type="match status" value="1"/>
</dbReference>
<reference evidence="6 7" key="1">
    <citation type="journal article" date="2004" name="Science">
        <title>The genome of the diatom Thalassiosira pseudonana: ecology, evolution, and metabolism.</title>
        <authorList>
            <person name="Armbrust E.V."/>
            <person name="Berges J.A."/>
            <person name="Bowler C."/>
            <person name="Green B.R."/>
            <person name="Martinez D."/>
            <person name="Putnam N.H."/>
            <person name="Zhou S."/>
            <person name="Allen A.E."/>
            <person name="Apt K.E."/>
            <person name="Bechner M."/>
            <person name="Brzezinski M.A."/>
            <person name="Chaal B.K."/>
            <person name="Chiovitti A."/>
            <person name="Davis A.K."/>
            <person name="Demarest M.S."/>
            <person name="Detter J.C."/>
            <person name="Glavina T."/>
            <person name="Goodstein D."/>
            <person name="Hadi M.Z."/>
            <person name="Hellsten U."/>
            <person name="Hildebrand M."/>
            <person name="Jenkins B.D."/>
            <person name="Jurka J."/>
            <person name="Kapitonov V.V."/>
            <person name="Kroger N."/>
            <person name="Lau W.W."/>
            <person name="Lane T.W."/>
            <person name="Larimer F.W."/>
            <person name="Lippmeier J.C."/>
            <person name="Lucas S."/>
            <person name="Medina M."/>
            <person name="Montsant A."/>
            <person name="Obornik M."/>
            <person name="Parker M.S."/>
            <person name="Palenik B."/>
            <person name="Pazour G.J."/>
            <person name="Richardson P.M."/>
            <person name="Rynearson T.A."/>
            <person name="Saito M.A."/>
            <person name="Schwartz D.C."/>
            <person name="Thamatrakoln K."/>
            <person name="Valentin K."/>
            <person name="Vardi A."/>
            <person name="Wilkerson F.P."/>
            <person name="Rokhsar D.S."/>
        </authorList>
    </citation>
    <scope>NUCLEOTIDE SEQUENCE [LARGE SCALE GENOMIC DNA]</scope>
    <source>
        <strain evidence="6 7">CCMP1335</strain>
    </source>
</reference>
<sequence>MTNSKDHRFSSTGGLLFFTAALGVLLHGHSTNDGSCAAGVTAPFALAWSPSPIAARGVRRQANSQSVGDVRGVGGIFSPAAGRSSGTATNEQGHFATPSALLSSALWRASFSSLHPPLSTQKSSSTALNSSPEPLASEGPWSAYPDNAYNSNKVYYFNHATGESSWTKPTPTFPDVDLSNANDATPSSGMGSNRSSQGSNKFKSSSDQSVVSEEVPPPPSTSPSPSTGRNLYEILSVAPNASRNEIKESYLELAKKYHPDAVARRGGNVDEDNKVFNDIARAWMILSDDALRERYDGTLEEERRNSERRNSGFGNVGGVRGDGMNSGEGGTADWENPLGKFGEAAEKFMSSAFGGIGQSINNMGNERPQQQTQQKNKFEKNPVYKKRVEVAGGASNKFARRVTGASSFSSSDQSPPYTPMGSAPPLEIDHEAEAQASRQSQQQQPGQRRTPSNLSSAEAAWQDAIFSEKEALQREAQEAREELLRAQEEAQRMESQMEERRRMKRRVTSERGTMQGDVRQGTTMEERLRMRKERKADEAERIKDELTRLQGGNVGEGASGTAVAAAGGGGSTKQNPAARTPLNNENMSGREIPLDAFFGKLPSPTIKQSSSNIREEQRLNSLQGMGGGKVPKQGSQVGPGQQQGTPSGGAVNGKKPTYVEEATSQVKRQYEERIDDLKQEMMDIAESTQSEQLKRLVVNHKNELERVKSLMEAESTNRLKYELDMVSKKHTAELEQLRLGLEQSQSALAGKRQKLEANDQRVVEVERAMQQLKEEHAVEISRLKQDMVANADESQSQQLMALEESHKMAMKRLKSDMEATAAKELQAELHKLESVHKQQMKKLREELASSYDASTDQSRREADARLEREVQLTIQSLKMKHEQEIVNIRNEMMASISSSELRAMQQLQASHKQEMDKLREELLSKAATDLEDEMNRLNVAHSKQMKGLKSAIEAEAEKLRRVQSELEMNKKADVEKMMKSMEKTHQADIDRLKREISDNADSTELDQIRKLEAIHRQEQDKLRRTLEAAGERRLEEEIVKIAKLHAAEITQLRDDLEMSASETIRSIQFESSQQRRAEVENEVQRLKSEQKVELERLTDSIRRDMEEEHSNQVSLLNAKHKTELDRIKSELGVQSSKRLEAELQKLKQRHMSDLDRVRKEAYHNLEQFKTENNQKTLVEIDRVRKELQQKHIQDIERVKDDMTRNSSAKLVQEMARVASEHKQQMEKLHQDLDAKSALDLKLKVDELTRNHQKEIERVTRDMRANAVADTLKFQTQANVQRTEAVEAAISQLKVDHAREVEGLRRSMMENASLSEKERLEVLAASHKAELERTKAQMEASFSDRLQNELNALEAAHTLELNKLRNDLESASKVATTKEVERVSLELQRKHATEMKTEQARQMEKVQQEAKASAEASLAEEIAMLKEAHASEIDALKRDMLNNSDEIYQQTIEELSASFSEELEKVKSSAIEEVERAKQSAVKPGFFDSFFGVKKPTVVKLDELSKSERIDAVLASLEGVYERDTLDTVRDDIMGRDAELERLIKEITEKSQQISALQLKLDSKSKTEDTLSKDIQTLTEWKQNAEASIKAKMSQLESAEAEVNRLKSQLGGAGIGRAPQSSEEIAMLQKSIRSKNNEVVGLKSTIEKMTLEIKNVQDKLDATLKEKATMTSDIIGLNEWKSKAEAAHKKERDALESTIARLQQDLDNAKRGGKSSDDTTEKMKQFQDSIATKESDIKQLKRDLLERDEDVNSLVPEVSRLQELNTKLSTDFVAMKAEFDAVSKKNEEITALKSTISDRTKKIADLESRLASISSSNSKVSSDLAKLEDYRKSAEKDKNTIASMKADFQAKQTELEKKLKDEINARIEANKQFEKTLFGKDGEISRLKKDLSARGDEINSLKAKLTVSDKTNQQLSNDIAEFKTQRYSSEAKLKKSADEIAVANQEVQRLTRELDNVKKSTGAKTIKMQDLEKKLIEQTAAAEARLSRALSSKDTEVADLRHGLASKNEEITRLNSGIKTFASERERLLTEVNKLSEWKSSAEATIADQCKKIDDINSQLKRLEDELQIPGDAQKSSSAQSIEYEKLLKERNTLVEQLAGVKSDLVKKGDEIKVTKMKTDALLKQDSSSSRAPTSNSPRQSDDRWSVSSSIVQGQSSPTPRTIPPNEPKKSQWVRNKIVRDNVVVGEFSSRRSVNVGSVRDVDERTPSLNPFSRQTETAANSIPASTQPVKEAEQVVSSPTKPPTLSQISSSVATAFSQGNQSAKTGSSNTMDAYSAALSKMKQEKTADNPAVPNPAVAVNTTESKATAMSGWAGYKNSRFGGYLDNLSSSNQPATQSRSSTVEESKETYLEAEKKFLLEAKSLALVAAKSFEEARTCNDAAATKKANDDRAKVDDLLEKAKEMRKKADDLTKRS</sequence>
<feature type="compositionally biased region" description="Gly residues" evidence="2">
    <location>
        <begin position="314"/>
        <end position="330"/>
    </location>
</feature>
<evidence type="ECO:0000259" key="5">
    <source>
        <dbReference type="PROSITE" id="PS50076"/>
    </source>
</evidence>
<dbReference type="Proteomes" id="UP000001449">
    <property type="component" value="Chromosome 8"/>
</dbReference>
<dbReference type="SUPFAM" id="SSF46565">
    <property type="entry name" value="Chaperone J-domain"/>
    <property type="match status" value="1"/>
</dbReference>
<feature type="compositionally biased region" description="Polar residues" evidence="2">
    <location>
        <begin position="2326"/>
        <end position="2340"/>
    </location>
</feature>
<feature type="compositionally biased region" description="Low complexity" evidence="2">
    <location>
        <begin position="2126"/>
        <end position="2138"/>
    </location>
</feature>
<feature type="region of interest" description="Disordered" evidence="2">
    <location>
        <begin position="117"/>
        <end position="142"/>
    </location>
</feature>
<feature type="chain" id="PRO_5002869073" description="J domain-containing protein" evidence="3">
    <location>
        <begin position="29"/>
        <end position="2414"/>
    </location>
</feature>
<dbReference type="InterPro" id="IPR036020">
    <property type="entry name" value="WW_dom_sf"/>
</dbReference>
<dbReference type="STRING" id="35128.B8C6J4"/>
<dbReference type="Gene3D" id="2.20.70.10">
    <property type="match status" value="1"/>
</dbReference>
<dbReference type="FunFam" id="1.10.287.110:FF:000290">
    <property type="entry name" value="Predicted protein"/>
    <property type="match status" value="1"/>
</dbReference>
<feature type="compositionally biased region" description="Polar residues" evidence="2">
    <location>
        <begin position="2206"/>
        <end position="2228"/>
    </location>
</feature>
<feature type="compositionally biased region" description="Polar residues" evidence="2">
    <location>
        <begin position="358"/>
        <end position="375"/>
    </location>
</feature>
<protein>
    <recommendedName>
        <fullName evidence="8">J domain-containing protein</fullName>
    </recommendedName>
</protein>
<feature type="coiled-coil region" evidence="1">
    <location>
        <begin position="2386"/>
        <end position="2413"/>
    </location>
</feature>
<dbReference type="GO" id="GO:0003677">
    <property type="term" value="F:DNA binding"/>
    <property type="evidence" value="ECO:0007669"/>
    <property type="project" value="InterPro"/>
</dbReference>
<feature type="region of interest" description="Disordered" evidence="2">
    <location>
        <begin position="2121"/>
        <end position="2174"/>
    </location>
</feature>
<feature type="domain" description="J" evidence="5">
    <location>
        <begin position="230"/>
        <end position="299"/>
    </location>
</feature>
<dbReference type="EMBL" id="CM000644">
    <property type="protein sequence ID" value="EED90817.1"/>
    <property type="molecule type" value="Genomic_DNA"/>
</dbReference>
<feature type="coiled-coil region" evidence="1">
    <location>
        <begin position="2045"/>
        <end position="2103"/>
    </location>
</feature>
<feature type="coiled-coil region" evidence="1">
    <location>
        <begin position="1539"/>
        <end position="1608"/>
    </location>
</feature>
<evidence type="ECO:0000256" key="2">
    <source>
        <dbReference type="SAM" id="MobiDB-lite"/>
    </source>
</evidence>
<feature type="coiled-coil region" evidence="1">
    <location>
        <begin position="1069"/>
        <end position="1096"/>
    </location>
</feature>
<dbReference type="CDD" id="cd00201">
    <property type="entry name" value="WW"/>
    <property type="match status" value="1"/>
</dbReference>
<feature type="coiled-coil region" evidence="1">
    <location>
        <begin position="1316"/>
        <end position="1408"/>
    </location>
</feature>
<proteinExistence type="predicted"/>
<feature type="compositionally biased region" description="Polar residues" evidence="2">
    <location>
        <begin position="573"/>
        <end position="587"/>
    </location>
</feature>
<dbReference type="SMART" id="SM00456">
    <property type="entry name" value="WW"/>
    <property type="match status" value="1"/>
</dbReference>
<evidence type="ECO:0000313" key="7">
    <source>
        <dbReference type="Proteomes" id="UP000001449"/>
    </source>
</evidence>
<feature type="domain" description="WW" evidence="4">
    <location>
        <begin position="135"/>
        <end position="171"/>
    </location>
</feature>
<dbReference type="Pfam" id="PF00226">
    <property type="entry name" value="DnaJ"/>
    <property type="match status" value="1"/>
</dbReference>
<feature type="compositionally biased region" description="Polar residues" evidence="2">
    <location>
        <begin position="118"/>
        <end position="132"/>
    </location>
</feature>
<feature type="compositionally biased region" description="Low complexity" evidence="2">
    <location>
        <begin position="195"/>
        <end position="214"/>
    </location>
</feature>
<keyword evidence="7" id="KW-1185">Reference proteome</keyword>
<feature type="compositionally biased region" description="Low complexity" evidence="2">
    <location>
        <begin position="633"/>
        <end position="645"/>
    </location>
</feature>
<feature type="coiled-coil region" evidence="1">
    <location>
        <begin position="1826"/>
        <end position="1871"/>
    </location>
</feature>
<name>B8C6J4_THAPS</name>
<feature type="region of interest" description="Disordered" evidence="2">
    <location>
        <begin position="2192"/>
        <end position="2229"/>
    </location>
</feature>
<dbReference type="GO" id="GO:0046872">
    <property type="term" value="F:metal ion binding"/>
    <property type="evidence" value="ECO:0007669"/>
    <property type="project" value="InterPro"/>
</dbReference>
<feature type="compositionally biased region" description="Basic and acidic residues" evidence="2">
    <location>
        <begin position="489"/>
        <end position="501"/>
    </location>
</feature>
<evidence type="ECO:0000256" key="1">
    <source>
        <dbReference type="SAM" id="Coils"/>
    </source>
</evidence>
<dbReference type="RefSeq" id="XP_002291966.1">
    <property type="nucleotide sequence ID" value="XM_002291930.1"/>
</dbReference>
<dbReference type="SMART" id="SM00271">
    <property type="entry name" value="DnaJ"/>
    <property type="match status" value="1"/>
</dbReference>
<feature type="region of interest" description="Disordered" evidence="2">
    <location>
        <begin position="622"/>
        <end position="664"/>
    </location>
</feature>
<dbReference type="HOGENOM" id="CLU_229161_0_0_1"/>
<feature type="region of interest" description="Disordered" evidence="2">
    <location>
        <begin position="299"/>
        <end position="338"/>
    </location>
</feature>
<dbReference type="PANTHER" id="PTHR21454">
    <property type="entry name" value="DPH3 HOMOLOG-RELATED"/>
    <property type="match status" value="1"/>
</dbReference>
<organism evidence="6 7">
    <name type="scientific">Thalassiosira pseudonana</name>
    <name type="common">Marine diatom</name>
    <name type="synonym">Cyclotella nana</name>
    <dbReference type="NCBI Taxonomy" id="35128"/>
    <lineage>
        <taxon>Eukaryota</taxon>
        <taxon>Sar</taxon>
        <taxon>Stramenopiles</taxon>
        <taxon>Ochrophyta</taxon>
        <taxon>Bacillariophyta</taxon>
        <taxon>Coscinodiscophyceae</taxon>
        <taxon>Thalassiosirophycidae</taxon>
        <taxon>Thalassiosirales</taxon>
        <taxon>Thalassiosiraceae</taxon>
        <taxon>Thalassiosira</taxon>
    </lineage>
</organism>
<dbReference type="GeneID" id="7450108"/>
<feature type="region of interest" description="Disordered" evidence="2">
    <location>
        <begin position="166"/>
        <end position="229"/>
    </location>
</feature>
<feature type="region of interest" description="Disordered" evidence="2">
    <location>
        <begin position="2326"/>
        <end position="2345"/>
    </location>
</feature>
<gene>
    <name evidence="6" type="ORF">THAPSDRAFT_23697</name>
</gene>
<dbReference type="SUPFAM" id="SSF51045">
    <property type="entry name" value="WW domain"/>
    <property type="match status" value="1"/>
</dbReference>
<dbReference type="PaxDb" id="35128-Thaps23697"/>
<dbReference type="InterPro" id="IPR044248">
    <property type="entry name" value="DPH3/4-like"/>
</dbReference>
<evidence type="ECO:0000256" key="3">
    <source>
        <dbReference type="SAM" id="SignalP"/>
    </source>
</evidence>
<feature type="coiled-coil region" evidence="1">
    <location>
        <begin position="945"/>
        <end position="972"/>
    </location>
</feature>
<dbReference type="GO" id="GO:0017183">
    <property type="term" value="P:protein histidyl modification to diphthamide"/>
    <property type="evidence" value="ECO:0007669"/>
    <property type="project" value="InterPro"/>
</dbReference>